<dbReference type="RefSeq" id="XP_008570009.1">
    <property type="nucleotide sequence ID" value="XM_008571787.1"/>
</dbReference>
<evidence type="ECO:0000313" key="6">
    <source>
        <dbReference type="RefSeq" id="XP_008570009.1"/>
    </source>
</evidence>
<feature type="chain" id="PRO_5046411164" evidence="3">
    <location>
        <begin position="22"/>
        <end position="155"/>
    </location>
</feature>
<name>A0ABM0QNR8_GALVR</name>
<dbReference type="InterPro" id="IPR036645">
    <property type="entry name" value="Elafin-like_sf"/>
</dbReference>
<sequence length="155" mass="16738">MRCLLSLALALFALEVALTLARTPIMPVQAMCPEPSSEEEALCVQACRTDDDCLNHAKCCPSACGRSCKTPLIVSAPKAGRCPQMQALMISQPCKEQSECSRDDQCTDNRKCCFSQCAMRCLDPILAPPVQRHRPQRGFGGAVPANPRLQASVGT</sequence>
<reference evidence="6" key="1">
    <citation type="submission" date="2025-08" db="UniProtKB">
        <authorList>
            <consortium name="RefSeq"/>
        </authorList>
    </citation>
    <scope>IDENTIFICATION</scope>
</reference>
<gene>
    <name evidence="6" type="primary">LOC103589745</name>
</gene>
<dbReference type="PANTHER" id="PTHR19441">
    <property type="entry name" value="WHEY ACDIC PROTEIN WAP"/>
    <property type="match status" value="1"/>
</dbReference>
<dbReference type="CDD" id="cd00199">
    <property type="entry name" value="WAP"/>
    <property type="match status" value="1"/>
</dbReference>
<protein>
    <submittedName>
        <fullName evidence="6">Whey acidic protein-like</fullName>
    </submittedName>
</protein>
<organism evidence="5 6">
    <name type="scientific">Galeopterus variegatus</name>
    <name type="common">Malayan flying lemur</name>
    <name type="synonym">Cynocephalus variegatus</name>
    <dbReference type="NCBI Taxonomy" id="482537"/>
    <lineage>
        <taxon>Eukaryota</taxon>
        <taxon>Metazoa</taxon>
        <taxon>Chordata</taxon>
        <taxon>Craniata</taxon>
        <taxon>Vertebrata</taxon>
        <taxon>Euteleostomi</taxon>
        <taxon>Mammalia</taxon>
        <taxon>Eutheria</taxon>
        <taxon>Euarchontoglires</taxon>
        <taxon>Dermoptera</taxon>
        <taxon>Cynocephalidae</taxon>
        <taxon>Galeopterus</taxon>
    </lineage>
</organism>
<accession>A0ABM0QNR8</accession>
<feature type="domain" description="WAP" evidence="4">
    <location>
        <begin position="26"/>
        <end position="72"/>
    </location>
</feature>
<feature type="region of interest" description="Disordered" evidence="2">
    <location>
        <begin position="134"/>
        <end position="155"/>
    </location>
</feature>
<dbReference type="SMART" id="SM00217">
    <property type="entry name" value="WAP"/>
    <property type="match status" value="2"/>
</dbReference>
<dbReference type="PRINTS" id="PR00003">
    <property type="entry name" value="4DISULPHCORE"/>
</dbReference>
<dbReference type="Gene3D" id="4.10.75.10">
    <property type="entry name" value="Elafin-like"/>
    <property type="match status" value="2"/>
</dbReference>
<evidence type="ECO:0000313" key="5">
    <source>
        <dbReference type="Proteomes" id="UP000694923"/>
    </source>
</evidence>
<dbReference type="Proteomes" id="UP000694923">
    <property type="component" value="Unplaced"/>
</dbReference>
<evidence type="ECO:0000259" key="4">
    <source>
        <dbReference type="PROSITE" id="PS51390"/>
    </source>
</evidence>
<keyword evidence="5" id="KW-1185">Reference proteome</keyword>
<dbReference type="PANTHER" id="PTHR19441:SF95">
    <property type="entry name" value="PERLWAPIN ISOFORM X1"/>
    <property type="match status" value="1"/>
</dbReference>
<feature type="domain" description="WAP" evidence="4">
    <location>
        <begin position="75"/>
        <end position="125"/>
    </location>
</feature>
<dbReference type="PROSITE" id="PS51390">
    <property type="entry name" value="WAP"/>
    <property type="match status" value="2"/>
</dbReference>
<evidence type="ECO:0000256" key="1">
    <source>
        <dbReference type="ARBA" id="ARBA00022690"/>
    </source>
</evidence>
<keyword evidence="3" id="KW-0732">Signal</keyword>
<dbReference type="SUPFAM" id="SSF57256">
    <property type="entry name" value="Elafin-like"/>
    <property type="match status" value="2"/>
</dbReference>
<proteinExistence type="predicted"/>
<dbReference type="InterPro" id="IPR008197">
    <property type="entry name" value="WAP_dom"/>
</dbReference>
<evidence type="ECO:0000256" key="2">
    <source>
        <dbReference type="SAM" id="MobiDB-lite"/>
    </source>
</evidence>
<feature type="signal peptide" evidence="3">
    <location>
        <begin position="1"/>
        <end position="21"/>
    </location>
</feature>
<evidence type="ECO:0000256" key="3">
    <source>
        <dbReference type="SAM" id="SignalP"/>
    </source>
</evidence>
<dbReference type="InterPro" id="IPR050514">
    <property type="entry name" value="WAP_four-disulfide_core"/>
</dbReference>
<dbReference type="GeneID" id="103589745"/>
<dbReference type="Pfam" id="PF00095">
    <property type="entry name" value="WAP"/>
    <property type="match status" value="2"/>
</dbReference>
<keyword evidence="1" id="KW-0646">Protease inhibitor</keyword>